<gene>
    <name evidence="9" type="ORF">OS493_019886</name>
</gene>
<evidence type="ECO:0000256" key="7">
    <source>
        <dbReference type="PROSITE-ProRule" id="PRU00043"/>
    </source>
</evidence>
<evidence type="ECO:0000313" key="10">
    <source>
        <dbReference type="Proteomes" id="UP001163046"/>
    </source>
</evidence>
<evidence type="ECO:0000259" key="8">
    <source>
        <dbReference type="PROSITE" id="PS50268"/>
    </source>
</evidence>
<dbReference type="GO" id="GO:0007156">
    <property type="term" value="P:homophilic cell adhesion via plasma membrane adhesion molecules"/>
    <property type="evidence" value="ECO:0007669"/>
    <property type="project" value="InterPro"/>
</dbReference>
<comment type="caution">
    <text evidence="9">The sequence shown here is derived from an EMBL/GenBank/DDBJ whole genome shotgun (WGS) entry which is preliminary data.</text>
</comment>
<evidence type="ECO:0000313" key="9">
    <source>
        <dbReference type="EMBL" id="KAJ7358981.1"/>
    </source>
</evidence>
<protein>
    <recommendedName>
        <fullName evidence="8">Cadherin domain-containing protein</fullName>
    </recommendedName>
</protein>
<dbReference type="InterPro" id="IPR020894">
    <property type="entry name" value="Cadherin_CS"/>
</dbReference>
<evidence type="ECO:0000256" key="3">
    <source>
        <dbReference type="ARBA" id="ARBA00022737"/>
    </source>
</evidence>
<evidence type="ECO:0000256" key="4">
    <source>
        <dbReference type="ARBA" id="ARBA00022837"/>
    </source>
</evidence>
<organism evidence="9 10">
    <name type="scientific">Desmophyllum pertusum</name>
    <dbReference type="NCBI Taxonomy" id="174260"/>
    <lineage>
        <taxon>Eukaryota</taxon>
        <taxon>Metazoa</taxon>
        <taxon>Cnidaria</taxon>
        <taxon>Anthozoa</taxon>
        <taxon>Hexacorallia</taxon>
        <taxon>Scleractinia</taxon>
        <taxon>Caryophylliina</taxon>
        <taxon>Caryophylliidae</taxon>
        <taxon>Desmophyllum</taxon>
    </lineage>
</organism>
<keyword evidence="6" id="KW-0472">Membrane</keyword>
<evidence type="ECO:0000256" key="1">
    <source>
        <dbReference type="ARBA" id="ARBA00004370"/>
    </source>
</evidence>
<dbReference type="PRINTS" id="PR00205">
    <property type="entry name" value="CADHERIN"/>
</dbReference>
<proteinExistence type="predicted"/>
<keyword evidence="3" id="KW-0677">Repeat</keyword>
<evidence type="ECO:0000256" key="6">
    <source>
        <dbReference type="ARBA" id="ARBA00023136"/>
    </source>
</evidence>
<dbReference type="OrthoDB" id="5989109at2759"/>
<evidence type="ECO:0000256" key="5">
    <source>
        <dbReference type="ARBA" id="ARBA00022989"/>
    </source>
</evidence>
<evidence type="ECO:0000256" key="2">
    <source>
        <dbReference type="ARBA" id="ARBA00022692"/>
    </source>
</evidence>
<sequence>MQASEIVDPSSNSTAVVLITVLDTNDNSPQFLQDHYYYKIREDLALPGYIVTDQFNVQDKDIYPQNRRFKYSLSGADSKYFSIDPSSGLLKVNASLDYEQRKFNFSFKVFCK</sequence>
<keyword evidence="5" id="KW-1133">Transmembrane helix</keyword>
<dbReference type="InterPro" id="IPR015919">
    <property type="entry name" value="Cadherin-like_sf"/>
</dbReference>
<dbReference type="CDD" id="cd11304">
    <property type="entry name" value="Cadherin_repeat"/>
    <property type="match status" value="1"/>
</dbReference>
<dbReference type="Proteomes" id="UP001163046">
    <property type="component" value="Unassembled WGS sequence"/>
</dbReference>
<dbReference type="InterPro" id="IPR002126">
    <property type="entry name" value="Cadherin-like_dom"/>
</dbReference>
<feature type="domain" description="Cadherin" evidence="8">
    <location>
        <begin position="1"/>
        <end position="31"/>
    </location>
</feature>
<feature type="domain" description="Cadherin" evidence="8">
    <location>
        <begin position="32"/>
        <end position="109"/>
    </location>
</feature>
<dbReference type="PROSITE" id="PS50268">
    <property type="entry name" value="CADHERIN_2"/>
    <property type="match status" value="2"/>
</dbReference>
<reference evidence="9" key="1">
    <citation type="submission" date="2023-01" db="EMBL/GenBank/DDBJ databases">
        <title>Genome assembly of the deep-sea coral Lophelia pertusa.</title>
        <authorList>
            <person name="Herrera S."/>
            <person name="Cordes E."/>
        </authorList>
    </citation>
    <scope>NUCLEOTIDE SEQUENCE</scope>
    <source>
        <strain evidence="9">USNM1676648</strain>
        <tissue evidence="9">Polyp</tissue>
    </source>
</reference>
<keyword evidence="4 7" id="KW-0106">Calcium</keyword>
<dbReference type="PROSITE" id="PS00232">
    <property type="entry name" value="CADHERIN_1"/>
    <property type="match status" value="1"/>
</dbReference>
<dbReference type="GO" id="GO:0005509">
    <property type="term" value="F:calcium ion binding"/>
    <property type="evidence" value="ECO:0007669"/>
    <property type="project" value="UniProtKB-UniRule"/>
</dbReference>
<accession>A0A9X0CK64</accession>
<dbReference type="PANTHER" id="PTHR24026:SF126">
    <property type="entry name" value="PROTOCADHERIN FAT 4"/>
    <property type="match status" value="1"/>
</dbReference>
<keyword evidence="2" id="KW-0812">Transmembrane</keyword>
<dbReference type="EMBL" id="MU827313">
    <property type="protein sequence ID" value="KAJ7358981.1"/>
    <property type="molecule type" value="Genomic_DNA"/>
</dbReference>
<dbReference type="SUPFAM" id="SSF49313">
    <property type="entry name" value="Cadherin-like"/>
    <property type="match status" value="1"/>
</dbReference>
<dbReference type="PANTHER" id="PTHR24026">
    <property type="entry name" value="FAT ATYPICAL CADHERIN-RELATED"/>
    <property type="match status" value="1"/>
</dbReference>
<keyword evidence="10" id="KW-1185">Reference proteome</keyword>
<dbReference type="Gene3D" id="2.60.40.60">
    <property type="entry name" value="Cadherins"/>
    <property type="match status" value="2"/>
</dbReference>
<name>A0A9X0CK64_9CNID</name>
<dbReference type="Pfam" id="PF00028">
    <property type="entry name" value="Cadherin"/>
    <property type="match status" value="1"/>
</dbReference>
<dbReference type="AlphaFoldDB" id="A0A9X0CK64"/>
<dbReference type="GO" id="GO:0005886">
    <property type="term" value="C:plasma membrane"/>
    <property type="evidence" value="ECO:0007669"/>
    <property type="project" value="UniProtKB-SubCell"/>
</dbReference>
<comment type="subcellular location">
    <subcellularLocation>
        <location evidence="1">Membrane</location>
    </subcellularLocation>
</comment>